<feature type="compositionally biased region" description="Basic and acidic residues" evidence="13">
    <location>
        <begin position="1"/>
        <end position="22"/>
    </location>
</feature>
<evidence type="ECO:0000259" key="14">
    <source>
        <dbReference type="PROSITE" id="PS51471"/>
    </source>
</evidence>
<comment type="cofactor">
    <cofactor evidence="1">
        <name>L-ascorbate</name>
        <dbReference type="ChEBI" id="CHEBI:38290"/>
    </cofactor>
</comment>
<dbReference type="PANTHER" id="PTHR12117">
    <property type="entry name" value="HISTONE ACETYLTRANSFERASE COMPLEX"/>
    <property type="match status" value="1"/>
</dbReference>
<evidence type="ECO:0000256" key="13">
    <source>
        <dbReference type="SAM" id="MobiDB-lite"/>
    </source>
</evidence>
<evidence type="ECO:0000256" key="11">
    <source>
        <dbReference type="ARBA" id="ARBA00051966"/>
    </source>
</evidence>
<dbReference type="InterPro" id="IPR039558">
    <property type="entry name" value="TPA1/OFD1_N"/>
</dbReference>
<dbReference type="Proteomes" id="UP000559027">
    <property type="component" value="Unassembled WGS sequence"/>
</dbReference>
<dbReference type="GO" id="GO:0005506">
    <property type="term" value="F:iron ion binding"/>
    <property type="evidence" value="ECO:0007669"/>
    <property type="project" value="InterPro"/>
</dbReference>
<feature type="region of interest" description="Disordered" evidence="13">
    <location>
        <begin position="397"/>
        <end position="424"/>
    </location>
</feature>
<evidence type="ECO:0000256" key="2">
    <source>
        <dbReference type="ARBA" id="ARBA00004123"/>
    </source>
</evidence>
<dbReference type="InterPro" id="IPR005123">
    <property type="entry name" value="Oxoglu/Fe-dep_dioxygenase_dom"/>
</dbReference>
<name>A0A8H5GEY3_9AGAR</name>
<evidence type="ECO:0000256" key="8">
    <source>
        <dbReference type="ARBA" id="ARBA00023004"/>
    </source>
</evidence>
<evidence type="ECO:0000256" key="1">
    <source>
        <dbReference type="ARBA" id="ARBA00001961"/>
    </source>
</evidence>
<feature type="compositionally biased region" description="Acidic residues" evidence="13">
    <location>
        <begin position="651"/>
        <end position="673"/>
    </location>
</feature>
<feature type="domain" description="Fe2OG dioxygenase" evidence="14">
    <location>
        <begin position="153"/>
        <end position="269"/>
    </location>
</feature>
<dbReference type="GO" id="GO:0031543">
    <property type="term" value="F:peptidyl-proline dioxygenase activity"/>
    <property type="evidence" value="ECO:0007669"/>
    <property type="project" value="UniProtKB-ARBA"/>
</dbReference>
<dbReference type="InterPro" id="IPR006620">
    <property type="entry name" value="Pro_4_hyd_alph"/>
</dbReference>
<keyword evidence="4" id="KW-0479">Metal-binding</keyword>
<sequence>MARTRTRDSSPEPHKPDPEKIIKRPKTVLETPPTQNDPVPHFTSSLFDHNNIAALNQAYRTSTPFKHTLVEKLFQDDLLVKVKEECITRLSFTEKETDIYKVNQTGDLASLNYLTPEQIALLPNLLTLRDALYSPQFRNFLRAVTGCGPLSGIKQDMSVNSYTKGCHLLNHDDVIGTRRVSYILYMPLPHYHMWQKEWGGALELYPVSKVEDGSLEPEPIPVKSIPPSWNQFIFFEVQPGQSFHSVEEVIVGGEEDDRERLSISGWFHAAQDGEEGYIPEQPTSVYKSSREQLQLTQIEYKPYTSTDEEVLATATSLSENHIAFLSEFLNPVYLQPRTMQALAARFAEESSLELYHFLNHELAQALEPRLRELDTKDGLGPGRPNAIPPHTAGITLPSSSSNATTPSNSPFTIPRPQATTQSNWTLRGPPHKWRYCTLSRKPLNTKLVEAVTPRAAQPSSDEILRSLQDELFPSDAFRAWLAIVAGLMPLGWSCEARRFRPGLDYTLATSDDKEARLDVVLGLTPEARSLGGAANGKGKGRSAGNGEEEKPRGWQAAEWGGWECYMAPHNEEDDPAVYRSGNSKSKKSTLAPPQTPSTLSNTGTESKGTNGTSTSSKPIPMDIETSRLQPRSPPHTISSSASDTEMHNPGEDAENDNELDADGEEEDDDDEDSTLLTVQPGFNRLLLVLRDERVMRFVKYISAAAEGSRWDVCGEYEVGMVKEEEGEEDDAEGLVRNNEGGRDE</sequence>
<dbReference type="EMBL" id="JAACJO010000001">
    <property type="protein sequence ID" value="KAF5363718.1"/>
    <property type="molecule type" value="Genomic_DNA"/>
</dbReference>
<feature type="region of interest" description="Disordered" evidence="13">
    <location>
        <begin position="1"/>
        <end position="40"/>
    </location>
</feature>
<dbReference type="PROSITE" id="PS51471">
    <property type="entry name" value="FE2OG_OXY"/>
    <property type="match status" value="1"/>
</dbReference>
<evidence type="ECO:0000313" key="15">
    <source>
        <dbReference type="EMBL" id="KAF5363718.1"/>
    </source>
</evidence>
<feature type="region of interest" description="Disordered" evidence="13">
    <location>
        <begin position="573"/>
        <end position="675"/>
    </location>
</feature>
<evidence type="ECO:0000256" key="3">
    <source>
        <dbReference type="ARBA" id="ARBA00007443"/>
    </source>
</evidence>
<feature type="compositionally biased region" description="Low complexity" evidence="13">
    <location>
        <begin position="600"/>
        <end position="617"/>
    </location>
</feature>
<dbReference type="GO" id="GO:0006449">
    <property type="term" value="P:regulation of translational termination"/>
    <property type="evidence" value="ECO:0007669"/>
    <property type="project" value="TreeGrafter"/>
</dbReference>
<evidence type="ECO:0000256" key="7">
    <source>
        <dbReference type="ARBA" id="ARBA00023002"/>
    </source>
</evidence>
<reference evidence="15 16" key="1">
    <citation type="journal article" date="2020" name="ISME J.">
        <title>Uncovering the hidden diversity of litter-decomposition mechanisms in mushroom-forming fungi.</title>
        <authorList>
            <person name="Floudas D."/>
            <person name="Bentzer J."/>
            <person name="Ahren D."/>
            <person name="Johansson T."/>
            <person name="Persson P."/>
            <person name="Tunlid A."/>
        </authorList>
    </citation>
    <scope>NUCLEOTIDE SEQUENCE [LARGE SCALE GENOMIC DNA]</scope>
    <source>
        <strain evidence="15 16">CBS 146.42</strain>
    </source>
</reference>
<dbReference type="PANTHER" id="PTHR12117:SF0">
    <property type="entry name" value="PROLYL 3-HYDROXYLASE OGFOD1"/>
    <property type="match status" value="1"/>
</dbReference>
<evidence type="ECO:0000313" key="16">
    <source>
        <dbReference type="Proteomes" id="UP000559027"/>
    </source>
</evidence>
<feature type="compositionally biased region" description="Low complexity" evidence="13">
    <location>
        <begin position="397"/>
        <end position="410"/>
    </location>
</feature>
<evidence type="ECO:0000256" key="5">
    <source>
        <dbReference type="ARBA" id="ARBA00022896"/>
    </source>
</evidence>
<keyword evidence="7" id="KW-0560">Oxidoreductase</keyword>
<feature type="compositionally biased region" description="Gly residues" evidence="13">
    <location>
        <begin position="533"/>
        <end position="543"/>
    </location>
</feature>
<feature type="region of interest" description="Disordered" evidence="13">
    <location>
        <begin position="528"/>
        <end position="554"/>
    </location>
</feature>
<keyword evidence="5" id="KW-0847">Vitamin C</keyword>
<comment type="similarity">
    <text evidence="3">Belongs to the TPA1 family.</text>
</comment>
<comment type="catalytic activity">
    <reaction evidence="11">
        <text>[ribosomal protein uS12]-(3S)-3-hydroxy-L-proline + 2-oxoglutarate + O2 = [ribosomal protein uS12]-(3S)-3,4-dihydroxy-L-proline + succinate + CO2</text>
        <dbReference type="Rhea" id="RHEA:54160"/>
        <dbReference type="Rhea" id="RHEA-COMP:13817"/>
        <dbReference type="Rhea" id="RHEA-COMP:13818"/>
        <dbReference type="ChEBI" id="CHEBI:15379"/>
        <dbReference type="ChEBI" id="CHEBI:16526"/>
        <dbReference type="ChEBI" id="CHEBI:16810"/>
        <dbReference type="ChEBI" id="CHEBI:30031"/>
        <dbReference type="ChEBI" id="CHEBI:85428"/>
        <dbReference type="ChEBI" id="CHEBI:138052"/>
    </reaction>
</comment>
<evidence type="ECO:0000256" key="6">
    <source>
        <dbReference type="ARBA" id="ARBA00022964"/>
    </source>
</evidence>
<evidence type="ECO:0000256" key="4">
    <source>
        <dbReference type="ARBA" id="ARBA00022723"/>
    </source>
</evidence>
<dbReference type="Gene3D" id="2.60.120.620">
    <property type="entry name" value="q2cbj1_9rhob like domain"/>
    <property type="match status" value="1"/>
</dbReference>
<gene>
    <name evidence="15" type="ORF">D9756_000291</name>
</gene>
<keyword evidence="16" id="KW-1185">Reference proteome</keyword>
<dbReference type="AlphaFoldDB" id="A0A8H5GEY3"/>
<accession>A0A8H5GEY3</accession>
<dbReference type="OrthoDB" id="430522at2759"/>
<dbReference type="SMART" id="SM00702">
    <property type="entry name" value="P4Hc"/>
    <property type="match status" value="1"/>
</dbReference>
<evidence type="ECO:0000256" key="10">
    <source>
        <dbReference type="ARBA" id="ARBA00047444"/>
    </source>
</evidence>
<dbReference type="FunFam" id="2.60.120.620:FF:000014">
    <property type="entry name" value="Prolyl 3,4-dihydroxylase TPA1"/>
    <property type="match status" value="1"/>
</dbReference>
<dbReference type="Pfam" id="PF13661">
    <property type="entry name" value="2OG-FeII_Oxy_4"/>
    <property type="match status" value="1"/>
</dbReference>
<proteinExistence type="inferred from homology"/>
<evidence type="ECO:0000256" key="9">
    <source>
        <dbReference type="ARBA" id="ARBA00023242"/>
    </source>
</evidence>
<dbReference type="InterPro" id="IPR019601">
    <property type="entry name" value="Oxoglutarate/Fe-dep_Oase_C"/>
</dbReference>
<dbReference type="GO" id="GO:0009896">
    <property type="term" value="P:positive regulation of catabolic process"/>
    <property type="evidence" value="ECO:0007669"/>
    <property type="project" value="UniProtKB-ARBA"/>
</dbReference>
<feature type="region of interest" description="Disordered" evidence="13">
    <location>
        <begin position="723"/>
        <end position="744"/>
    </location>
</feature>
<keyword evidence="8" id="KW-0408">Iron</keyword>
<comment type="catalytic activity">
    <reaction evidence="10">
        <text>[ribosomal protein uS12]-L-proline + 2-oxoglutarate + O2 = [ribosomal protein uS12]-(3S)-3-hydroxy-L-proline + succinate + CO2</text>
        <dbReference type="Rhea" id="RHEA:54156"/>
        <dbReference type="Rhea" id="RHEA-COMP:13816"/>
        <dbReference type="Rhea" id="RHEA-COMP:13818"/>
        <dbReference type="ChEBI" id="CHEBI:15379"/>
        <dbReference type="ChEBI" id="CHEBI:16526"/>
        <dbReference type="ChEBI" id="CHEBI:16810"/>
        <dbReference type="ChEBI" id="CHEBI:30031"/>
        <dbReference type="ChEBI" id="CHEBI:50342"/>
        <dbReference type="ChEBI" id="CHEBI:85428"/>
    </reaction>
</comment>
<organism evidence="15 16">
    <name type="scientific">Leucocoprinus leucothites</name>
    <dbReference type="NCBI Taxonomy" id="201217"/>
    <lineage>
        <taxon>Eukaryota</taxon>
        <taxon>Fungi</taxon>
        <taxon>Dikarya</taxon>
        <taxon>Basidiomycota</taxon>
        <taxon>Agaricomycotina</taxon>
        <taxon>Agaricomycetes</taxon>
        <taxon>Agaricomycetidae</taxon>
        <taxon>Agaricales</taxon>
        <taxon>Agaricineae</taxon>
        <taxon>Agaricaceae</taxon>
        <taxon>Leucocoprinus</taxon>
    </lineage>
</organism>
<evidence type="ECO:0000256" key="12">
    <source>
        <dbReference type="ARBA" id="ARBA00081607"/>
    </source>
</evidence>
<dbReference type="Gene3D" id="3.60.130.20">
    <property type="entry name" value="Oxoglutarate/iron-dependent oxygenase, C-terminal degradation domain"/>
    <property type="match status" value="1"/>
</dbReference>
<keyword evidence="9" id="KW-0539">Nucleus</keyword>
<dbReference type="GO" id="GO:0010604">
    <property type="term" value="P:positive regulation of macromolecule metabolic process"/>
    <property type="evidence" value="ECO:0007669"/>
    <property type="project" value="UniProtKB-ARBA"/>
</dbReference>
<comment type="caution">
    <text evidence="15">The sequence shown here is derived from an EMBL/GenBank/DDBJ whole genome shotgun (WGS) entry which is preliminary data.</text>
</comment>
<dbReference type="Pfam" id="PF10637">
    <property type="entry name" value="Ofd1_CTDD"/>
    <property type="match status" value="2"/>
</dbReference>
<comment type="subcellular location">
    <subcellularLocation>
        <location evidence="2">Nucleus</location>
    </subcellularLocation>
</comment>
<keyword evidence="6" id="KW-0223">Dioxygenase</keyword>
<dbReference type="GO" id="GO:0031418">
    <property type="term" value="F:L-ascorbic acid binding"/>
    <property type="evidence" value="ECO:0007669"/>
    <property type="project" value="UniProtKB-KW"/>
</dbReference>
<dbReference type="InterPro" id="IPR043044">
    <property type="entry name" value="TPA1/Ofd1_C"/>
</dbReference>
<protein>
    <recommendedName>
        <fullName evidence="12">uS12 prolyl 3,4-dihydroxylase</fullName>
    </recommendedName>
</protein>
<dbReference type="GO" id="GO:0005634">
    <property type="term" value="C:nucleus"/>
    <property type="evidence" value="ECO:0007669"/>
    <property type="project" value="UniProtKB-SubCell"/>
</dbReference>
<dbReference type="InterPro" id="IPR051842">
    <property type="entry name" value="uS12_prolyl_hydroxylase"/>
</dbReference>
<dbReference type="GO" id="GO:0005737">
    <property type="term" value="C:cytoplasm"/>
    <property type="evidence" value="ECO:0007669"/>
    <property type="project" value="TreeGrafter"/>
</dbReference>